<evidence type="ECO:0008006" key="4">
    <source>
        <dbReference type="Google" id="ProtNLM"/>
    </source>
</evidence>
<dbReference type="Proteomes" id="UP000184063">
    <property type="component" value="Unassembled WGS sequence"/>
</dbReference>
<dbReference type="AlphaFoldDB" id="A0A1M3TCG2"/>
<sequence>MTALYPCRPKNAPTHDPRTPDSPCTSEHAFIPTPPPPPSIHINQLMFIIPKPRPKPYLFKLKSIQSRKMRLPYAPSTPPDPTDLPTTEIYSRIAARRHPRPLIPLDLSLLHSPPVADGWNSFLGAIRTQTIIDGGLLELAVCRVAVLTNAIYEWNAHAPLALKGGIKGVELGAVRTLPSLAEGDAKAEEELKGSQLTDLQKAVVRYVDEMTRTVKVQDSTFEKLKEVGLSDREIVELTTGVAGYNCVSRVLVALDVGENNAKEMRSVDDLVADLERK</sequence>
<dbReference type="OrthoDB" id="9998495at2759"/>
<reference evidence="3" key="1">
    <citation type="journal article" date="2017" name="Genome Biol.">
        <title>Comparative genomics reveals high biological diversity and specific adaptations in the industrially and medically important fungal genus Aspergillus.</title>
        <authorList>
            <person name="de Vries R.P."/>
            <person name="Riley R."/>
            <person name="Wiebenga A."/>
            <person name="Aguilar-Osorio G."/>
            <person name="Amillis S."/>
            <person name="Uchima C.A."/>
            <person name="Anderluh G."/>
            <person name="Asadollahi M."/>
            <person name="Askin M."/>
            <person name="Barry K."/>
            <person name="Battaglia E."/>
            <person name="Bayram O."/>
            <person name="Benocci T."/>
            <person name="Braus-Stromeyer S.A."/>
            <person name="Caldana C."/>
            <person name="Canovas D."/>
            <person name="Cerqueira G.C."/>
            <person name="Chen F."/>
            <person name="Chen W."/>
            <person name="Choi C."/>
            <person name="Clum A."/>
            <person name="Dos Santos R.A."/>
            <person name="Damasio A.R."/>
            <person name="Diallinas G."/>
            <person name="Emri T."/>
            <person name="Fekete E."/>
            <person name="Flipphi M."/>
            <person name="Freyberg S."/>
            <person name="Gallo A."/>
            <person name="Gournas C."/>
            <person name="Habgood R."/>
            <person name="Hainaut M."/>
            <person name="Harispe M.L."/>
            <person name="Henrissat B."/>
            <person name="Hilden K.S."/>
            <person name="Hope R."/>
            <person name="Hossain A."/>
            <person name="Karabika E."/>
            <person name="Karaffa L."/>
            <person name="Karanyi Z."/>
            <person name="Krasevec N."/>
            <person name="Kuo A."/>
            <person name="Kusch H."/>
            <person name="LaButti K."/>
            <person name="Lagendijk E.L."/>
            <person name="Lapidus A."/>
            <person name="Levasseur A."/>
            <person name="Lindquist E."/>
            <person name="Lipzen A."/>
            <person name="Logrieco A.F."/>
            <person name="MacCabe A."/>
            <person name="Maekelae M.R."/>
            <person name="Malavazi I."/>
            <person name="Melin P."/>
            <person name="Meyer V."/>
            <person name="Mielnichuk N."/>
            <person name="Miskei M."/>
            <person name="Molnar A.P."/>
            <person name="Mule G."/>
            <person name="Ngan C.Y."/>
            <person name="Orejas M."/>
            <person name="Orosz E."/>
            <person name="Ouedraogo J.P."/>
            <person name="Overkamp K.M."/>
            <person name="Park H.-S."/>
            <person name="Perrone G."/>
            <person name="Piumi F."/>
            <person name="Punt P.J."/>
            <person name="Ram A.F."/>
            <person name="Ramon A."/>
            <person name="Rauscher S."/>
            <person name="Record E."/>
            <person name="Riano-Pachon D.M."/>
            <person name="Robert V."/>
            <person name="Roehrig J."/>
            <person name="Ruller R."/>
            <person name="Salamov A."/>
            <person name="Salih N.S."/>
            <person name="Samson R.A."/>
            <person name="Sandor E."/>
            <person name="Sanguinetti M."/>
            <person name="Schuetze T."/>
            <person name="Sepcic K."/>
            <person name="Shelest E."/>
            <person name="Sherlock G."/>
            <person name="Sophianopoulou V."/>
            <person name="Squina F.M."/>
            <person name="Sun H."/>
            <person name="Susca A."/>
            <person name="Todd R.B."/>
            <person name="Tsang A."/>
            <person name="Unkles S.E."/>
            <person name="van de Wiele N."/>
            <person name="van Rossen-Uffink D."/>
            <person name="Oliveira J.V."/>
            <person name="Vesth T.C."/>
            <person name="Visser J."/>
            <person name="Yu J.-H."/>
            <person name="Zhou M."/>
            <person name="Andersen M.R."/>
            <person name="Archer D.B."/>
            <person name="Baker S.E."/>
            <person name="Benoit I."/>
            <person name="Brakhage A.A."/>
            <person name="Braus G.H."/>
            <person name="Fischer R."/>
            <person name="Frisvad J.C."/>
            <person name="Goldman G.H."/>
            <person name="Houbraken J."/>
            <person name="Oakley B."/>
            <person name="Pocsi I."/>
            <person name="Scazzocchio C."/>
            <person name="Seiboth B."/>
            <person name="vanKuyk P.A."/>
            <person name="Wortman J."/>
            <person name="Dyer P.S."/>
            <person name="Grigoriev I.V."/>
        </authorList>
    </citation>
    <scope>NUCLEOTIDE SEQUENCE [LARGE SCALE GENOMIC DNA]</scope>
    <source>
        <strain evidence="3">CBS 106.47</strain>
    </source>
</reference>
<gene>
    <name evidence="2" type="ORF">ASPFODRAFT_72703</name>
</gene>
<protein>
    <recommendedName>
        <fullName evidence="4">Carboxymuconolactone decarboxylase-like domain-containing protein</fullName>
    </recommendedName>
</protein>
<organism evidence="2 3">
    <name type="scientific">Aspergillus luchuensis (strain CBS 106.47)</name>
    <dbReference type="NCBI Taxonomy" id="1137211"/>
    <lineage>
        <taxon>Eukaryota</taxon>
        <taxon>Fungi</taxon>
        <taxon>Dikarya</taxon>
        <taxon>Ascomycota</taxon>
        <taxon>Pezizomycotina</taxon>
        <taxon>Eurotiomycetes</taxon>
        <taxon>Eurotiomycetidae</taxon>
        <taxon>Eurotiales</taxon>
        <taxon>Aspergillaceae</taxon>
        <taxon>Aspergillus</taxon>
        <taxon>Aspergillus subgen. Circumdati</taxon>
    </lineage>
</organism>
<name>A0A1M3TCG2_ASPLC</name>
<dbReference type="PANTHER" id="PTHR34846:SF11">
    <property type="entry name" value="4-CARBOXYMUCONOLACTONE DECARBOXYLASE FAMILY PROTEIN (AFU_ORTHOLOGUE AFUA_6G11590)"/>
    <property type="match status" value="1"/>
</dbReference>
<evidence type="ECO:0000313" key="2">
    <source>
        <dbReference type="EMBL" id="OJZ84438.1"/>
    </source>
</evidence>
<proteinExistence type="predicted"/>
<feature type="region of interest" description="Disordered" evidence="1">
    <location>
        <begin position="1"/>
        <end position="28"/>
    </location>
</feature>
<dbReference type="EMBL" id="KV878244">
    <property type="protein sequence ID" value="OJZ84438.1"/>
    <property type="molecule type" value="Genomic_DNA"/>
</dbReference>
<dbReference type="SUPFAM" id="SSF69118">
    <property type="entry name" value="AhpD-like"/>
    <property type="match status" value="1"/>
</dbReference>
<dbReference type="VEuPathDB" id="FungiDB:ASPFODRAFT_72703"/>
<evidence type="ECO:0000313" key="3">
    <source>
        <dbReference type="Proteomes" id="UP000184063"/>
    </source>
</evidence>
<dbReference type="InterPro" id="IPR029032">
    <property type="entry name" value="AhpD-like"/>
</dbReference>
<dbReference type="Gene3D" id="1.20.1290.10">
    <property type="entry name" value="AhpD-like"/>
    <property type="match status" value="1"/>
</dbReference>
<evidence type="ECO:0000256" key="1">
    <source>
        <dbReference type="SAM" id="MobiDB-lite"/>
    </source>
</evidence>
<dbReference type="PANTHER" id="PTHR34846">
    <property type="entry name" value="4-CARBOXYMUCONOLACTONE DECARBOXYLASE FAMILY PROTEIN (AFU_ORTHOLOGUE AFUA_6G11590)"/>
    <property type="match status" value="1"/>
</dbReference>
<accession>A0A1M3TCG2</accession>